<dbReference type="EMBL" id="VJMG01000078">
    <property type="protein sequence ID" value="TRL33497.1"/>
    <property type="molecule type" value="Genomic_DNA"/>
</dbReference>
<evidence type="ECO:0000256" key="1">
    <source>
        <dbReference type="SAM" id="MobiDB-lite"/>
    </source>
</evidence>
<name>A0A549SV96_9HYPH</name>
<evidence type="ECO:0000313" key="2">
    <source>
        <dbReference type="EMBL" id="TRL33497.1"/>
    </source>
</evidence>
<protein>
    <submittedName>
        <fullName evidence="2">Uncharacterized protein</fullName>
    </submittedName>
</protein>
<evidence type="ECO:0000313" key="3">
    <source>
        <dbReference type="Proteomes" id="UP000316801"/>
    </source>
</evidence>
<dbReference type="Proteomes" id="UP000316801">
    <property type="component" value="Unassembled WGS sequence"/>
</dbReference>
<reference evidence="2 3" key="1">
    <citation type="submission" date="2019-07" db="EMBL/GenBank/DDBJ databases">
        <title>Ln-dependent methylotrophs.</title>
        <authorList>
            <person name="Tani A."/>
        </authorList>
    </citation>
    <scope>NUCLEOTIDE SEQUENCE [LARGE SCALE GENOMIC DNA]</scope>
    <source>
        <strain evidence="2 3">SM12</strain>
    </source>
</reference>
<feature type="region of interest" description="Disordered" evidence="1">
    <location>
        <begin position="133"/>
        <end position="180"/>
    </location>
</feature>
<dbReference type="AlphaFoldDB" id="A0A549SV96"/>
<accession>A0A549SV96</accession>
<keyword evidence="3" id="KW-1185">Reference proteome</keyword>
<feature type="compositionally biased region" description="Low complexity" evidence="1">
    <location>
        <begin position="139"/>
        <end position="150"/>
    </location>
</feature>
<proteinExistence type="predicted"/>
<organism evidence="2 3">
    <name type="scientific">Rhizobium straminoryzae</name>
    <dbReference type="NCBI Taxonomy" id="1387186"/>
    <lineage>
        <taxon>Bacteria</taxon>
        <taxon>Pseudomonadati</taxon>
        <taxon>Pseudomonadota</taxon>
        <taxon>Alphaproteobacteria</taxon>
        <taxon>Hyphomicrobiales</taxon>
        <taxon>Rhizobiaceae</taxon>
        <taxon>Rhizobium/Agrobacterium group</taxon>
        <taxon>Rhizobium</taxon>
    </lineage>
</organism>
<dbReference type="RefSeq" id="WP_143127546.1">
    <property type="nucleotide sequence ID" value="NZ_VJMG01000078.1"/>
</dbReference>
<gene>
    <name evidence="2" type="ORF">FNA46_22980</name>
</gene>
<comment type="caution">
    <text evidence="2">The sequence shown here is derived from an EMBL/GenBank/DDBJ whole genome shotgun (WGS) entry which is preliminary data.</text>
</comment>
<sequence>MSRKDKRSPLDKLRKHWQRADAADRQAFVAQLRQEGFLAGDETDGMQTSPDRQPGCGIDGANGLIANGRYLLPLTVARIEAIMIRRRITPVDVMREAGFAGDGAVLTRALIRQASLRLAVIAALRDWLRENEAEPSSALPETDPLPTTETSGESPRSICSGGEDAAEQVSDPEVARLRNR</sequence>